<evidence type="ECO:0000313" key="2">
    <source>
        <dbReference type="EMBL" id="MBW84753.1"/>
    </source>
</evidence>
<organism evidence="2">
    <name type="scientific">Rhizophora mucronata</name>
    <name type="common">Asiatic mangrove</name>
    <dbReference type="NCBI Taxonomy" id="61149"/>
    <lineage>
        <taxon>Eukaryota</taxon>
        <taxon>Viridiplantae</taxon>
        <taxon>Streptophyta</taxon>
        <taxon>Embryophyta</taxon>
        <taxon>Tracheophyta</taxon>
        <taxon>Spermatophyta</taxon>
        <taxon>Magnoliopsida</taxon>
        <taxon>eudicotyledons</taxon>
        <taxon>Gunneridae</taxon>
        <taxon>Pentapetalae</taxon>
        <taxon>rosids</taxon>
        <taxon>fabids</taxon>
        <taxon>Malpighiales</taxon>
        <taxon>Rhizophoraceae</taxon>
        <taxon>Rhizophora</taxon>
    </lineage>
</organism>
<name>A0A2P2IU79_RHIMU</name>
<dbReference type="EMBL" id="GGEC01004270">
    <property type="protein sequence ID" value="MBW84753.1"/>
    <property type="molecule type" value="Transcribed_RNA"/>
</dbReference>
<evidence type="ECO:0000256" key="1">
    <source>
        <dbReference type="SAM" id="MobiDB-lite"/>
    </source>
</evidence>
<accession>A0A2P2IU79</accession>
<sequence length="36" mass="4070">MRWGILKRNPSELEALGLPHVESSSPSPNLEKLRQV</sequence>
<reference evidence="2" key="1">
    <citation type="submission" date="2018-02" db="EMBL/GenBank/DDBJ databases">
        <title>Rhizophora mucronata_Transcriptome.</title>
        <authorList>
            <person name="Meera S.P."/>
            <person name="Sreeshan A."/>
            <person name="Augustine A."/>
        </authorList>
    </citation>
    <scope>NUCLEOTIDE SEQUENCE</scope>
    <source>
        <tissue evidence="2">Leaf</tissue>
    </source>
</reference>
<dbReference type="AlphaFoldDB" id="A0A2P2IU79"/>
<protein>
    <submittedName>
        <fullName evidence="2">Uncharacterized protein</fullName>
    </submittedName>
</protein>
<proteinExistence type="predicted"/>
<feature type="region of interest" description="Disordered" evidence="1">
    <location>
        <begin position="17"/>
        <end position="36"/>
    </location>
</feature>